<dbReference type="EMBL" id="FRCL01000008">
    <property type="protein sequence ID" value="SHM87605.1"/>
    <property type="molecule type" value="Genomic_DNA"/>
</dbReference>
<gene>
    <name evidence="1" type="ORF">SAMN05216269_10840</name>
</gene>
<accession>A0A1M7MA10</accession>
<keyword evidence="2" id="KW-1185">Reference proteome</keyword>
<reference evidence="2" key="1">
    <citation type="submission" date="2016-11" db="EMBL/GenBank/DDBJ databases">
        <authorList>
            <person name="Varghese N."/>
            <person name="Submissions S."/>
        </authorList>
    </citation>
    <scope>NUCLEOTIDE SEQUENCE [LARGE SCALE GENOMIC DNA]</scope>
    <source>
        <strain evidence="2">CGMCC 1.2749</strain>
    </source>
</reference>
<name>A0A1M7MA10_9FLAO</name>
<sequence length="155" mass="18256">MRFFVKITLLATCIQLSCCSTYKRDKFHYKGQIKSSQISWINNFKDEVFYECLKEGYKNDSIFKLMSKKDLFNSSEISDFSEMDSARVLGRKIIKNMPPPYIHVDDEDITGMNFISSSCLHYYASHELDLIAKAAYKNHVKKEKENDTFWKNYKP</sequence>
<protein>
    <submittedName>
        <fullName evidence="1">Uncharacterized protein</fullName>
    </submittedName>
</protein>
<dbReference type="Gene3D" id="1.20.120.1620">
    <property type="match status" value="1"/>
</dbReference>
<evidence type="ECO:0000313" key="2">
    <source>
        <dbReference type="Proteomes" id="UP000184092"/>
    </source>
</evidence>
<dbReference type="AlphaFoldDB" id="A0A1M7MA10"/>
<proteinExistence type="predicted"/>
<organism evidence="1 2">
    <name type="scientific">Flavobacterium xinjiangense</name>
    <dbReference type="NCBI Taxonomy" id="178356"/>
    <lineage>
        <taxon>Bacteria</taxon>
        <taxon>Pseudomonadati</taxon>
        <taxon>Bacteroidota</taxon>
        <taxon>Flavobacteriia</taxon>
        <taxon>Flavobacteriales</taxon>
        <taxon>Flavobacteriaceae</taxon>
        <taxon>Flavobacterium</taxon>
    </lineage>
</organism>
<dbReference type="OrthoDB" id="1369745at2"/>
<dbReference type="Proteomes" id="UP000184092">
    <property type="component" value="Unassembled WGS sequence"/>
</dbReference>
<dbReference type="RefSeq" id="WP_073209328.1">
    <property type="nucleotide sequence ID" value="NZ_FRCL01000008.1"/>
</dbReference>
<dbReference type="InterPro" id="IPR038314">
    <property type="entry name" value="T6SS_sf"/>
</dbReference>
<evidence type="ECO:0000313" key="1">
    <source>
        <dbReference type="EMBL" id="SHM87605.1"/>
    </source>
</evidence>